<reference evidence="3" key="1">
    <citation type="journal article" date="2019" name="bioRxiv">
        <title>The Genome of the Zebra Mussel, Dreissena polymorpha: A Resource for Invasive Species Research.</title>
        <authorList>
            <person name="McCartney M.A."/>
            <person name="Auch B."/>
            <person name="Kono T."/>
            <person name="Mallez S."/>
            <person name="Zhang Y."/>
            <person name="Obille A."/>
            <person name="Becker A."/>
            <person name="Abrahante J.E."/>
            <person name="Garbe J."/>
            <person name="Badalamenti J.P."/>
            <person name="Herman A."/>
            <person name="Mangelson H."/>
            <person name="Liachko I."/>
            <person name="Sullivan S."/>
            <person name="Sone E.D."/>
            <person name="Koren S."/>
            <person name="Silverstein K.A.T."/>
            <person name="Beckman K.B."/>
            <person name="Gohl D.M."/>
        </authorList>
    </citation>
    <scope>NUCLEOTIDE SEQUENCE</scope>
    <source>
        <strain evidence="3">Duluth1</strain>
        <tissue evidence="3">Whole animal</tissue>
    </source>
</reference>
<keyword evidence="2" id="KW-0812">Transmembrane</keyword>
<evidence type="ECO:0000256" key="2">
    <source>
        <dbReference type="SAM" id="Phobius"/>
    </source>
</evidence>
<sequence>MNRDDLPFKIHGKNVTVGQTDITTSGTQNSASQTIHYAHRTPYYLPLNTSTAASERFYSSYNPEVGINTATILGGLLVLLVIYVVYRTLCRKRLLKVLEKIKMKSFPDEYPSDVFVEKTVTNYKQDTTELISERAKLLWVERAKISEEVAGSNNGGVLLNDAASCVNGMDGCNTREINRTSSIKRTTRGDICTLGNCVSHPPEIEEDAEVATAHWIQNVRAMDLKERQLNGIILKIPPDLVSHNAKTRMHFHSVTEYGEVNEVSYQRNKSLPSLVDEQERFKFSYAFTNIHKQCRSLQTGTHISLEKEELHEHDSNSHGTSRNVGQGSLSLHSTTVPVDICPIVKVQHYHSRCKRRLISFCPGSSDEVSSASSEYPVQVNSDSAERDAKCTCLQADDSDACPQRRCTGGDHVCVSRDQIAQNCLNEQTRPCLSETSV</sequence>
<keyword evidence="2" id="KW-1133">Transmembrane helix</keyword>
<dbReference type="Proteomes" id="UP000828390">
    <property type="component" value="Unassembled WGS sequence"/>
</dbReference>
<dbReference type="AlphaFoldDB" id="A0A9D4K7Z6"/>
<name>A0A9D4K7Z6_DREPO</name>
<protein>
    <submittedName>
        <fullName evidence="3">Uncharacterized protein</fullName>
    </submittedName>
</protein>
<proteinExistence type="predicted"/>
<feature type="region of interest" description="Disordered" evidence="1">
    <location>
        <begin position="309"/>
        <end position="329"/>
    </location>
</feature>
<keyword evidence="2" id="KW-0472">Membrane</keyword>
<keyword evidence="4" id="KW-1185">Reference proteome</keyword>
<evidence type="ECO:0000313" key="4">
    <source>
        <dbReference type="Proteomes" id="UP000828390"/>
    </source>
</evidence>
<dbReference type="OrthoDB" id="6153344at2759"/>
<organism evidence="3 4">
    <name type="scientific">Dreissena polymorpha</name>
    <name type="common">Zebra mussel</name>
    <name type="synonym">Mytilus polymorpha</name>
    <dbReference type="NCBI Taxonomy" id="45954"/>
    <lineage>
        <taxon>Eukaryota</taxon>
        <taxon>Metazoa</taxon>
        <taxon>Spiralia</taxon>
        <taxon>Lophotrochozoa</taxon>
        <taxon>Mollusca</taxon>
        <taxon>Bivalvia</taxon>
        <taxon>Autobranchia</taxon>
        <taxon>Heteroconchia</taxon>
        <taxon>Euheterodonta</taxon>
        <taxon>Imparidentia</taxon>
        <taxon>Neoheterodontei</taxon>
        <taxon>Myida</taxon>
        <taxon>Dreissenoidea</taxon>
        <taxon>Dreissenidae</taxon>
        <taxon>Dreissena</taxon>
    </lineage>
</organism>
<feature type="transmembrane region" description="Helical" evidence="2">
    <location>
        <begin position="65"/>
        <end position="86"/>
    </location>
</feature>
<accession>A0A9D4K7Z6</accession>
<feature type="compositionally biased region" description="Polar residues" evidence="1">
    <location>
        <begin position="317"/>
        <end position="329"/>
    </location>
</feature>
<evidence type="ECO:0000256" key="1">
    <source>
        <dbReference type="SAM" id="MobiDB-lite"/>
    </source>
</evidence>
<dbReference type="EMBL" id="JAIWYP010000004">
    <property type="protein sequence ID" value="KAH3834696.1"/>
    <property type="molecule type" value="Genomic_DNA"/>
</dbReference>
<reference evidence="3" key="2">
    <citation type="submission" date="2020-11" db="EMBL/GenBank/DDBJ databases">
        <authorList>
            <person name="McCartney M.A."/>
            <person name="Auch B."/>
            <person name="Kono T."/>
            <person name="Mallez S."/>
            <person name="Becker A."/>
            <person name="Gohl D.M."/>
            <person name="Silverstein K.A.T."/>
            <person name="Koren S."/>
            <person name="Bechman K.B."/>
            <person name="Herman A."/>
            <person name="Abrahante J.E."/>
            <person name="Garbe J."/>
        </authorList>
    </citation>
    <scope>NUCLEOTIDE SEQUENCE</scope>
    <source>
        <strain evidence="3">Duluth1</strain>
        <tissue evidence="3">Whole animal</tissue>
    </source>
</reference>
<comment type="caution">
    <text evidence="3">The sequence shown here is derived from an EMBL/GenBank/DDBJ whole genome shotgun (WGS) entry which is preliminary data.</text>
</comment>
<evidence type="ECO:0000313" key="3">
    <source>
        <dbReference type="EMBL" id="KAH3834696.1"/>
    </source>
</evidence>
<gene>
    <name evidence="3" type="ORF">DPMN_108029</name>
</gene>